<evidence type="ECO:0000256" key="1">
    <source>
        <dbReference type="SAM" id="MobiDB-lite"/>
    </source>
</evidence>
<sequence>MPTKHLRVCPAPCGKVRFSACSKACRLPNDIDPESWRINLQDGARHDRWQAGMKRPRGPHHATRSTPPHRHLATVGPT</sequence>
<feature type="compositionally biased region" description="Basic residues" evidence="1">
    <location>
        <begin position="54"/>
        <end position="72"/>
    </location>
</feature>
<dbReference type="GeneID" id="5758648"/>
<gene>
    <name evidence="2" type="primary">97</name>
    <name evidence="2" type="ORF">PBI_TWEETY_97</name>
</gene>
<dbReference type="KEGG" id="vg:5758648"/>
<organism evidence="2 3">
    <name type="scientific">Mycobacterium phage Tweety</name>
    <dbReference type="NCBI Taxonomy" id="439809"/>
    <lineage>
        <taxon>Viruses</taxon>
        <taxon>Duplodnaviria</taxon>
        <taxon>Heunggongvirae</taxon>
        <taxon>Uroviricota</taxon>
        <taxon>Caudoviricetes</taxon>
        <taxon>Gracegardnervirinae</taxon>
        <taxon>Cheoctovirus</taxon>
        <taxon>Cheoctovirus tweety</taxon>
        <taxon>Mycobacterium virus Tweety</taxon>
    </lineage>
</organism>
<evidence type="ECO:0000313" key="3">
    <source>
        <dbReference type="Proteomes" id="UP000001995"/>
    </source>
</evidence>
<name>A5YK65_9CAUD</name>
<dbReference type="EMBL" id="EF536069">
    <property type="protein sequence ID" value="ABQ86166.1"/>
    <property type="molecule type" value="Genomic_DNA"/>
</dbReference>
<reference evidence="2 3" key="1">
    <citation type="journal article" date="2007" name="Microbiology">
        <title>Comparative genomic analysis of mycobacteriophage Tweety: evolutionary insights and construction of compatible site-specific integration vectors for mycobacteria.</title>
        <authorList>
            <person name="Pham T.T."/>
            <person name="Jacobs-Sera D."/>
            <person name="Pedulla M.L."/>
            <person name="Hendrix R.W."/>
            <person name="Hatfull G.F."/>
        </authorList>
    </citation>
    <scope>NUCLEOTIDE SEQUENCE</scope>
</reference>
<feature type="region of interest" description="Disordered" evidence="1">
    <location>
        <begin position="50"/>
        <end position="78"/>
    </location>
</feature>
<dbReference type="OrthoDB" id="22351at10239"/>
<dbReference type="Proteomes" id="UP000001995">
    <property type="component" value="Segment"/>
</dbReference>
<keyword evidence="3" id="KW-1185">Reference proteome</keyword>
<accession>A5YK65</accession>
<dbReference type="RefSeq" id="YP_001469330.1">
    <property type="nucleotide sequence ID" value="NC_009820.1"/>
</dbReference>
<proteinExistence type="predicted"/>
<protein>
    <submittedName>
        <fullName evidence="2">Uncharacterized protein</fullName>
    </submittedName>
</protein>
<evidence type="ECO:0000313" key="2">
    <source>
        <dbReference type="EMBL" id="ABQ86166.1"/>
    </source>
</evidence>